<evidence type="ECO:0000256" key="2">
    <source>
        <dbReference type="SAM" id="Phobius"/>
    </source>
</evidence>
<sequence>MSDQDPAADGACPLPDPSSGKPSPQGLGDALGQHQSALQRHFPLPDLHALSEQARLRAARRRRVGGSLAALFLLLGLGGVWGWDPAYRTETLHTRVGEQRLVALADGSTVFMDTDTRMVVSWHVRSRQVALTQGRARYAVSPALWRPFEVDAGVARVTVTGTVFDVARRDAASALIYLREGSVDVALPERAGTRPEYRLSAGMGVAVHGRNAQLLRQEPASFAGGWQSGQLVFDGVPLAEALAELQRYLPVPVSVDDPMLARLRVSGVFQVARLDQLFDVLPLVWPLRVERAPDGAVRLVPAPDARGRQAAGAN</sequence>
<dbReference type="Pfam" id="PF16344">
    <property type="entry name" value="FecR_C"/>
    <property type="match status" value="1"/>
</dbReference>
<dbReference type="Gene3D" id="3.55.50.30">
    <property type="match status" value="1"/>
</dbReference>
<gene>
    <name evidence="5" type="ORF">ANT2_3666</name>
    <name evidence="6" type="ORF">ANT3_3668</name>
</gene>
<organism evidence="5">
    <name type="scientific">plant metagenome</name>
    <dbReference type="NCBI Taxonomy" id="1297885"/>
    <lineage>
        <taxon>unclassified sequences</taxon>
        <taxon>metagenomes</taxon>
        <taxon>organismal metagenomes</taxon>
    </lineage>
</organism>
<name>A0A484QFH3_9ZZZZ</name>
<feature type="region of interest" description="Disordered" evidence="1">
    <location>
        <begin position="1"/>
        <end position="30"/>
    </location>
</feature>
<keyword evidence="2" id="KW-0812">Transmembrane</keyword>
<accession>A0A484QFH3</accession>
<evidence type="ECO:0000256" key="1">
    <source>
        <dbReference type="SAM" id="MobiDB-lite"/>
    </source>
</evidence>
<dbReference type="PANTHER" id="PTHR30273">
    <property type="entry name" value="PERIPLASMIC SIGNAL SENSOR AND SIGMA FACTOR ACTIVATOR FECR-RELATED"/>
    <property type="match status" value="1"/>
</dbReference>
<dbReference type="GO" id="GO:0016989">
    <property type="term" value="F:sigma factor antagonist activity"/>
    <property type="evidence" value="ECO:0007669"/>
    <property type="project" value="TreeGrafter"/>
</dbReference>
<dbReference type="InterPro" id="IPR012373">
    <property type="entry name" value="Ferrdict_sens_TM"/>
</dbReference>
<feature type="domain" description="Protein FecR C-terminal" evidence="4">
    <location>
        <begin position="231"/>
        <end position="286"/>
    </location>
</feature>
<reference evidence="5" key="1">
    <citation type="submission" date="2019-03" db="EMBL/GenBank/DDBJ databases">
        <authorList>
            <person name="Danneels B."/>
        </authorList>
    </citation>
    <scope>NUCLEOTIDE SEQUENCE</scope>
</reference>
<proteinExistence type="predicted"/>
<dbReference type="Gene3D" id="2.60.120.1440">
    <property type="match status" value="1"/>
</dbReference>
<evidence type="ECO:0000259" key="4">
    <source>
        <dbReference type="Pfam" id="PF16344"/>
    </source>
</evidence>
<dbReference type="InterPro" id="IPR006860">
    <property type="entry name" value="FecR"/>
</dbReference>
<evidence type="ECO:0000259" key="3">
    <source>
        <dbReference type="Pfam" id="PF04773"/>
    </source>
</evidence>
<dbReference type="Pfam" id="PF04773">
    <property type="entry name" value="FecR"/>
    <property type="match status" value="1"/>
</dbReference>
<feature type="domain" description="FecR protein" evidence="3">
    <location>
        <begin position="91"/>
        <end position="183"/>
    </location>
</feature>
<protein>
    <submittedName>
        <fullName evidence="5">Iron siderophore sensor protein</fullName>
    </submittedName>
</protein>
<feature type="transmembrane region" description="Helical" evidence="2">
    <location>
        <begin position="64"/>
        <end position="83"/>
    </location>
</feature>
<dbReference type="PIRSF" id="PIRSF018266">
    <property type="entry name" value="FecR"/>
    <property type="match status" value="1"/>
</dbReference>
<dbReference type="PANTHER" id="PTHR30273:SF2">
    <property type="entry name" value="PROTEIN FECR"/>
    <property type="match status" value="1"/>
</dbReference>
<dbReference type="EMBL" id="CAADID010000009">
    <property type="protein sequence ID" value="VFR62003.1"/>
    <property type="molecule type" value="Genomic_DNA"/>
</dbReference>
<keyword evidence="2" id="KW-0472">Membrane</keyword>
<evidence type="ECO:0000313" key="5">
    <source>
        <dbReference type="EMBL" id="VFR37154.1"/>
    </source>
</evidence>
<keyword evidence="2" id="KW-1133">Transmembrane helix</keyword>
<evidence type="ECO:0000313" key="6">
    <source>
        <dbReference type="EMBL" id="VFR62003.1"/>
    </source>
</evidence>
<dbReference type="InterPro" id="IPR032508">
    <property type="entry name" value="FecR_C"/>
</dbReference>
<dbReference type="EMBL" id="CAADIG010000004">
    <property type="protein sequence ID" value="VFR37154.1"/>
    <property type="molecule type" value="Genomic_DNA"/>
</dbReference>
<dbReference type="AlphaFoldDB" id="A0A484QFH3"/>